<accession>A0ABU8TA86</accession>
<dbReference type="RefSeq" id="WP_340292506.1">
    <property type="nucleotide sequence ID" value="NZ_JBBJUP010000015.1"/>
</dbReference>
<gene>
    <name evidence="1" type="ORF">WJX68_18150</name>
</gene>
<comment type="caution">
    <text evidence="1">The sequence shown here is derived from an EMBL/GenBank/DDBJ whole genome shotgun (WGS) entry which is preliminary data.</text>
</comment>
<reference evidence="1 2" key="1">
    <citation type="submission" date="2024-03" db="EMBL/GenBank/DDBJ databases">
        <title>Draft genome sequence of Pseudonocardia sp. DW16-2.</title>
        <authorList>
            <person name="Duangmal K."/>
        </authorList>
    </citation>
    <scope>NUCLEOTIDE SEQUENCE [LARGE SCALE GENOMIC DNA]</scope>
    <source>
        <strain evidence="1 2">DW16-2</strain>
    </source>
</reference>
<name>A0ABU8TA86_9PSEU</name>
<dbReference type="EMBL" id="JBBJUP010000015">
    <property type="protein sequence ID" value="MEJ8280870.1"/>
    <property type="molecule type" value="Genomic_DNA"/>
</dbReference>
<dbReference type="Proteomes" id="UP001364211">
    <property type="component" value="Unassembled WGS sequence"/>
</dbReference>
<protein>
    <submittedName>
        <fullName evidence="1">Carboxypeptidase-like regulatory domain-containing protein</fullName>
    </submittedName>
</protein>
<keyword evidence="2" id="KW-1185">Reference proteome</keyword>
<proteinExistence type="predicted"/>
<organism evidence="1 2">
    <name type="scientific">Pseudonocardia spirodelae</name>
    <dbReference type="NCBI Taxonomy" id="3133431"/>
    <lineage>
        <taxon>Bacteria</taxon>
        <taxon>Bacillati</taxon>
        <taxon>Actinomycetota</taxon>
        <taxon>Actinomycetes</taxon>
        <taxon>Pseudonocardiales</taxon>
        <taxon>Pseudonocardiaceae</taxon>
        <taxon>Pseudonocardia</taxon>
    </lineage>
</organism>
<dbReference type="SUPFAM" id="SSF49464">
    <property type="entry name" value="Carboxypeptidase regulatory domain-like"/>
    <property type="match status" value="1"/>
</dbReference>
<sequence>MLIGRPLTRTWSGAPDRDASRVLAACTAVAGHARRLARAAEGVHGDPAVTAACARLARLTAAAVAGRPVPAGSCAAVVDLLVGPAAGRGPSAAPAREAGLLAAELAELVESAGPDARTTGRVRGPAGAPVAATVTVVDAAGRQLDRVATGDDGRFAVGVPAGTHLLVVTPVGAGAAPGGARVAFGAGAVLPDVVLDPTAPAPVPAPVRAPVPAGPGVAAGVGRGPARVVGRGCVGHV</sequence>
<dbReference type="InterPro" id="IPR008969">
    <property type="entry name" value="CarboxyPept-like_regulatory"/>
</dbReference>
<evidence type="ECO:0000313" key="1">
    <source>
        <dbReference type="EMBL" id="MEJ8280870.1"/>
    </source>
</evidence>
<evidence type="ECO:0000313" key="2">
    <source>
        <dbReference type="Proteomes" id="UP001364211"/>
    </source>
</evidence>